<evidence type="ECO:0000256" key="4">
    <source>
        <dbReference type="ARBA" id="ARBA00022741"/>
    </source>
</evidence>
<evidence type="ECO:0000256" key="1">
    <source>
        <dbReference type="ARBA" id="ARBA00008026"/>
    </source>
</evidence>
<dbReference type="HAMAP" id="MF_00625">
    <property type="entry name" value="SelD"/>
    <property type="match status" value="1"/>
</dbReference>
<dbReference type="InterPro" id="IPR036921">
    <property type="entry name" value="PurM-like_N_sf"/>
</dbReference>
<dbReference type="SUPFAM" id="SSF55326">
    <property type="entry name" value="PurM N-terminal domain-like"/>
    <property type="match status" value="1"/>
</dbReference>
<dbReference type="Proteomes" id="UP000595577">
    <property type="component" value="Chromosome"/>
</dbReference>
<dbReference type="InterPro" id="IPR010918">
    <property type="entry name" value="PurM-like_C_dom"/>
</dbReference>
<evidence type="ECO:0000256" key="3">
    <source>
        <dbReference type="ARBA" id="ARBA00022723"/>
    </source>
</evidence>
<dbReference type="SUPFAM" id="SSF56042">
    <property type="entry name" value="PurM C-terminal domain-like"/>
    <property type="match status" value="1"/>
</dbReference>
<organism evidence="12 13">
    <name type="scientific">Fusobacterium canifelinum</name>
    <dbReference type="NCBI Taxonomy" id="285729"/>
    <lineage>
        <taxon>Bacteria</taxon>
        <taxon>Fusobacteriati</taxon>
        <taxon>Fusobacteriota</taxon>
        <taxon>Fusobacteriia</taxon>
        <taxon>Fusobacteriales</taxon>
        <taxon>Fusobacteriaceae</taxon>
        <taxon>Fusobacterium</taxon>
    </lineage>
</organism>
<evidence type="ECO:0000313" key="13">
    <source>
        <dbReference type="Proteomes" id="UP000595577"/>
    </source>
</evidence>
<dbReference type="GO" id="GO:0005524">
    <property type="term" value="F:ATP binding"/>
    <property type="evidence" value="ECO:0007669"/>
    <property type="project" value="UniProtKB-UniRule"/>
</dbReference>
<reference evidence="12 13" key="1">
    <citation type="submission" date="2020-12" db="EMBL/GenBank/DDBJ databases">
        <title>FDA dAtabase for Regulatory Grade micrObial Sequences (FDA-ARGOS): Supporting development and validation of Infectious Disease Dx tests.</title>
        <authorList>
            <person name="Sproer C."/>
            <person name="Gronow S."/>
            <person name="Severitt S."/>
            <person name="Schroder I."/>
            <person name="Tallon L."/>
            <person name="Sadzewicz L."/>
            <person name="Zhao X."/>
            <person name="Boylan J."/>
            <person name="Ott S."/>
            <person name="Bowen H."/>
            <person name="Vavikolanu K."/>
            <person name="Mehta A."/>
            <person name="Aluvathingal J."/>
            <person name="Nadendla S."/>
            <person name="Lowell S."/>
            <person name="Myers T."/>
            <person name="Yan Y."/>
            <person name="Sichtig H."/>
        </authorList>
    </citation>
    <scope>NUCLEOTIDE SEQUENCE [LARGE SCALE GENOMIC DNA]</scope>
    <source>
        <strain evidence="12 13">FDAARGOS_999</strain>
    </source>
</reference>
<proteinExistence type="inferred from homology"/>
<evidence type="ECO:0000313" key="12">
    <source>
        <dbReference type="EMBL" id="QQB74132.1"/>
    </source>
</evidence>
<evidence type="ECO:0000256" key="9">
    <source>
        <dbReference type="HAMAP-Rule" id="MF_00625"/>
    </source>
</evidence>
<dbReference type="FunFam" id="3.30.1330.10:FF:000003">
    <property type="entry name" value="Selenide, water dikinase"/>
    <property type="match status" value="1"/>
</dbReference>
<dbReference type="InterPro" id="IPR004536">
    <property type="entry name" value="SPS/SelD"/>
</dbReference>
<gene>
    <name evidence="9 12" type="primary">selD</name>
    <name evidence="12" type="ORF">I6H56_01250</name>
</gene>
<keyword evidence="3 9" id="KW-0479">Metal-binding</keyword>
<dbReference type="GO" id="GO:0016260">
    <property type="term" value="P:selenocysteine biosynthetic process"/>
    <property type="evidence" value="ECO:0007669"/>
    <property type="project" value="InterPro"/>
</dbReference>
<evidence type="ECO:0000256" key="2">
    <source>
        <dbReference type="ARBA" id="ARBA00022679"/>
    </source>
</evidence>
<feature type="domain" description="PurM-like N-terminal" evidence="10">
    <location>
        <begin position="44"/>
        <end position="149"/>
    </location>
</feature>
<dbReference type="Gene3D" id="3.90.650.10">
    <property type="entry name" value="PurM-like C-terminal domain"/>
    <property type="match status" value="1"/>
</dbReference>
<evidence type="ECO:0000259" key="11">
    <source>
        <dbReference type="Pfam" id="PF02769"/>
    </source>
</evidence>
<protein>
    <recommendedName>
        <fullName evidence="9">Selenide, water dikinase</fullName>
        <ecNumber evidence="9">2.7.9.3</ecNumber>
    </recommendedName>
    <alternativeName>
        <fullName evidence="9">Selenium donor protein</fullName>
    </alternativeName>
    <alternativeName>
        <fullName evidence="9">Selenophosphate synthase</fullName>
    </alternativeName>
</protein>
<feature type="binding site" description="in other chain" evidence="9">
    <location>
        <begin position="42"/>
        <end position="44"/>
    </location>
    <ligand>
        <name>ATP</name>
        <dbReference type="ChEBI" id="CHEBI:30616"/>
        <note>ligand shared between dimeric partners</note>
    </ligand>
</feature>
<keyword evidence="6 9" id="KW-0067">ATP-binding</keyword>
<keyword evidence="5 9" id="KW-0418">Kinase</keyword>
<keyword evidence="7 9" id="KW-0460">Magnesium</keyword>
<feature type="binding site" description="in other chain" evidence="9">
    <location>
        <position position="15"/>
    </location>
    <ligand>
        <name>ATP</name>
        <dbReference type="ChEBI" id="CHEBI:30616"/>
        <note>ligand shared between dimeric partners</note>
    </ligand>
</feature>
<feature type="active site" evidence="9">
    <location>
        <position position="12"/>
    </location>
</feature>
<evidence type="ECO:0000256" key="5">
    <source>
        <dbReference type="ARBA" id="ARBA00022777"/>
    </source>
</evidence>
<dbReference type="GO" id="GO:0000287">
    <property type="term" value="F:magnesium ion binding"/>
    <property type="evidence" value="ECO:0007669"/>
    <property type="project" value="UniProtKB-UniRule"/>
</dbReference>
<dbReference type="GO" id="GO:0005737">
    <property type="term" value="C:cytoplasm"/>
    <property type="evidence" value="ECO:0007669"/>
    <property type="project" value="TreeGrafter"/>
</dbReference>
<feature type="binding site" evidence="9">
    <location>
        <begin position="132"/>
        <end position="134"/>
    </location>
    <ligand>
        <name>ATP</name>
        <dbReference type="ChEBI" id="CHEBI:30616"/>
        <note>ligand shared between dimeric partners</note>
    </ligand>
</feature>
<comment type="catalytic activity">
    <reaction evidence="9">
        <text>hydrogenselenide + ATP + H2O = selenophosphate + AMP + phosphate + 2 H(+)</text>
        <dbReference type="Rhea" id="RHEA:18737"/>
        <dbReference type="ChEBI" id="CHEBI:15377"/>
        <dbReference type="ChEBI" id="CHEBI:15378"/>
        <dbReference type="ChEBI" id="CHEBI:16144"/>
        <dbReference type="ChEBI" id="CHEBI:29317"/>
        <dbReference type="ChEBI" id="CHEBI:30616"/>
        <dbReference type="ChEBI" id="CHEBI:43474"/>
        <dbReference type="ChEBI" id="CHEBI:456215"/>
        <dbReference type="EC" id="2.7.9.3"/>
    </reaction>
</comment>
<dbReference type="AlphaFoldDB" id="A0A7T4FPB2"/>
<comment type="cofactor">
    <cofactor evidence="9">
        <name>Mg(2+)</name>
        <dbReference type="ChEBI" id="CHEBI:18420"/>
    </cofactor>
    <text evidence="9">Binds 1 Mg(2+) ion per monomer.</text>
</comment>
<dbReference type="CDD" id="cd02195">
    <property type="entry name" value="SelD"/>
    <property type="match status" value="1"/>
</dbReference>
<dbReference type="InterPro" id="IPR016188">
    <property type="entry name" value="PurM-like_N"/>
</dbReference>
<dbReference type="InterPro" id="IPR036676">
    <property type="entry name" value="PurM-like_C_sf"/>
</dbReference>
<dbReference type="PANTHER" id="PTHR10256:SF0">
    <property type="entry name" value="INACTIVE SELENIDE, WATER DIKINASE-LIKE PROTEIN-RELATED"/>
    <property type="match status" value="1"/>
</dbReference>
<sequence length="341" mass="37923">MKIAINNIAGGCANKMSPKTLSKLLSSFPRNNNKNLLVGFENTDDACVYKINDKLALVQTLDFFQPMINDPYIFGQIAATNALSDIYAMGGSPITAMNIVCFPKEEDEKILLEILRGGMKKLEEASVSLGGGHSIYDEKIKYGLSVTGTAHPNKIWTNLGAKIGDTLFYTKKIGTGIIVLSNNYGIASKEALDEAVNQMTTLNKYSYEIMLNYTINACTDITGFGLLGHSIEMIGNNKNISFIFDYNKIPKILNVEEYSKKGFVCGGGIRNIDFFKTSVYFSNLEEWQENILFDPQTSGGLLFSIPQNEAYKIKQEFLEKNLPLYEVGKVSKREENLIIVK</sequence>
<feature type="binding site" evidence="9">
    <location>
        <position position="45"/>
    </location>
    <ligand>
        <name>Mg(2+)</name>
        <dbReference type="ChEBI" id="CHEBI:18420"/>
    </ligand>
</feature>
<name>A0A7T4FPB2_9FUSO</name>
<evidence type="ECO:0000259" key="10">
    <source>
        <dbReference type="Pfam" id="PF00586"/>
    </source>
</evidence>
<dbReference type="Pfam" id="PF00586">
    <property type="entry name" value="AIRS"/>
    <property type="match status" value="1"/>
</dbReference>
<keyword evidence="4 9" id="KW-0547">Nucleotide-binding</keyword>
<feature type="binding site" evidence="9">
    <location>
        <position position="85"/>
    </location>
    <ligand>
        <name>Mg(2+)</name>
        <dbReference type="ChEBI" id="CHEBI:18420"/>
    </ligand>
</feature>
<keyword evidence="2 9" id="KW-0808">Transferase</keyword>
<dbReference type="Pfam" id="PF02769">
    <property type="entry name" value="AIRS_C"/>
    <property type="match status" value="1"/>
</dbReference>
<feature type="binding site" description="in other chain" evidence="9">
    <location>
        <position position="62"/>
    </location>
    <ligand>
        <name>ATP</name>
        <dbReference type="ChEBI" id="CHEBI:30616"/>
        <note>ligand shared between dimeric partners</note>
    </ligand>
</feature>
<comment type="function">
    <text evidence="9">Synthesizes selenophosphate from selenide and ATP.</text>
</comment>
<dbReference type="PIRSF" id="PIRSF036407">
    <property type="entry name" value="Selenphspht_syn"/>
    <property type="match status" value="1"/>
</dbReference>
<feature type="site" description="Important for catalytic activity" evidence="9">
    <location>
        <position position="15"/>
    </location>
</feature>
<dbReference type="InterPro" id="IPR023061">
    <property type="entry name" value="SelD_I"/>
</dbReference>
<feature type="binding site" evidence="9">
    <location>
        <position position="220"/>
    </location>
    <ligand>
        <name>Mg(2+)</name>
        <dbReference type="ChEBI" id="CHEBI:18420"/>
    </ligand>
</feature>
<dbReference type="EMBL" id="CP066022">
    <property type="protein sequence ID" value="QQB74132.1"/>
    <property type="molecule type" value="Genomic_DNA"/>
</dbReference>
<evidence type="ECO:0000256" key="8">
    <source>
        <dbReference type="ARBA" id="ARBA00023266"/>
    </source>
</evidence>
<evidence type="ECO:0000256" key="7">
    <source>
        <dbReference type="ARBA" id="ARBA00022842"/>
    </source>
</evidence>
<dbReference type="EC" id="2.7.9.3" evidence="9"/>
<accession>A0A7T4FPB2</accession>
<evidence type="ECO:0000256" key="6">
    <source>
        <dbReference type="ARBA" id="ARBA00022840"/>
    </source>
</evidence>
<dbReference type="Gene3D" id="3.30.1330.10">
    <property type="entry name" value="PurM-like, N-terminal domain"/>
    <property type="match status" value="1"/>
</dbReference>
<dbReference type="NCBIfam" id="NF002098">
    <property type="entry name" value="PRK00943.1"/>
    <property type="match status" value="1"/>
</dbReference>
<comment type="subunit">
    <text evidence="9">Homodimer.</text>
</comment>
<feature type="binding site" description="in other chain" evidence="9">
    <location>
        <position position="85"/>
    </location>
    <ligand>
        <name>ATP</name>
        <dbReference type="ChEBI" id="CHEBI:30616"/>
        <note>ligand shared between dimeric partners</note>
    </ligand>
</feature>
<dbReference type="NCBIfam" id="TIGR00476">
    <property type="entry name" value="selD"/>
    <property type="match status" value="1"/>
</dbReference>
<keyword evidence="8 9" id="KW-0711">Selenium</keyword>
<dbReference type="GO" id="GO:0004756">
    <property type="term" value="F:selenide, water dikinase activity"/>
    <property type="evidence" value="ECO:0007669"/>
    <property type="project" value="UniProtKB-UniRule"/>
</dbReference>
<dbReference type="PANTHER" id="PTHR10256">
    <property type="entry name" value="SELENIDE, WATER DIKINASE"/>
    <property type="match status" value="1"/>
</dbReference>
<comment type="similarity">
    <text evidence="1 9">Belongs to the selenophosphate synthase 1 family. Class I subfamily.</text>
</comment>
<feature type="domain" description="PurM-like C-terminal" evidence="11">
    <location>
        <begin position="162"/>
        <end position="336"/>
    </location>
</feature>